<sequence>MTDATVTRPADDEGDEGVEGEIDGGRPAPLDRRVYAVAAAVFALLMAFSARYGLHRDELYFLDCARHLQASYVDQPVLAPLLARVSLELFGVSATGLRLFPALAAAGTVVVGALTAREFGGARRPQLLAAVATGTMPVLLGSAHIANTTSYETLAWAAIALVVVRIGRTGDTRWWLAAGALVGVGAEFNHLAAIFGAVLLAAVLLGPARRTAADRRLLWGALLAVLPVLPDLWWQSRHGWAMFEMTRALNAEHGGPGNIVTWIVGQLGMSCLAMIVVWVAGLRFLWRSERPLWRCLAIAYGVLFALFAVTTGAQVYYLAGLYVCLLAAGAVVLDGTLYAGRERLRGLVLGTALSTAVSAVIVLPVLPPSDVAWTYGISPISGETQGWPRLVGTVRQVWTGLPAERRAHAVIFAADYGEAGAVNELGRGTGLPTAVGSQNTDWWWGPGDAGATTVVAIAPNPRYLPGYEARLRRYFRDVREVATLSDPGGAPNIERGGHVYVCEGPRRAWGEIWPELRTYA</sequence>
<feature type="transmembrane region" description="Helical" evidence="9">
    <location>
        <begin position="96"/>
        <end position="115"/>
    </location>
</feature>
<evidence type="ECO:0000256" key="5">
    <source>
        <dbReference type="ARBA" id="ARBA00022692"/>
    </source>
</evidence>
<accession>A0A7W3NPF1</accession>
<comment type="caution">
    <text evidence="11">The sequence shown here is derived from an EMBL/GenBank/DDBJ whole genome shotgun (WGS) entry which is preliminary data.</text>
</comment>
<dbReference type="InterPro" id="IPR038731">
    <property type="entry name" value="RgtA/B/C-like"/>
</dbReference>
<dbReference type="InterPro" id="IPR050297">
    <property type="entry name" value="LipidA_mod_glycosyltrf_83"/>
</dbReference>
<keyword evidence="2" id="KW-1003">Cell membrane</keyword>
<feature type="transmembrane region" description="Helical" evidence="9">
    <location>
        <begin position="217"/>
        <end position="234"/>
    </location>
</feature>
<feature type="transmembrane region" description="Helical" evidence="9">
    <location>
        <begin position="34"/>
        <end position="54"/>
    </location>
</feature>
<evidence type="ECO:0000256" key="6">
    <source>
        <dbReference type="ARBA" id="ARBA00022989"/>
    </source>
</evidence>
<keyword evidence="6 9" id="KW-1133">Transmembrane helix</keyword>
<evidence type="ECO:0000256" key="1">
    <source>
        <dbReference type="ARBA" id="ARBA00004651"/>
    </source>
</evidence>
<evidence type="ECO:0000259" key="10">
    <source>
        <dbReference type="Pfam" id="PF13231"/>
    </source>
</evidence>
<feature type="compositionally biased region" description="Acidic residues" evidence="8">
    <location>
        <begin position="12"/>
        <end position="22"/>
    </location>
</feature>
<proteinExistence type="predicted"/>
<dbReference type="GO" id="GO:0005886">
    <property type="term" value="C:plasma membrane"/>
    <property type="evidence" value="ECO:0007669"/>
    <property type="project" value="UniProtKB-SubCell"/>
</dbReference>
<feature type="region of interest" description="Disordered" evidence="8">
    <location>
        <begin position="1"/>
        <end position="25"/>
    </location>
</feature>
<evidence type="ECO:0000256" key="8">
    <source>
        <dbReference type="SAM" id="MobiDB-lite"/>
    </source>
</evidence>
<dbReference type="GeneID" id="93982036"/>
<keyword evidence="5 9" id="KW-0812">Transmembrane</keyword>
<feature type="transmembrane region" description="Helical" evidence="9">
    <location>
        <begin position="174"/>
        <end position="205"/>
    </location>
</feature>
<evidence type="ECO:0000256" key="7">
    <source>
        <dbReference type="ARBA" id="ARBA00023136"/>
    </source>
</evidence>
<dbReference type="PANTHER" id="PTHR33908">
    <property type="entry name" value="MANNOSYLTRANSFERASE YKCB-RELATED"/>
    <property type="match status" value="1"/>
</dbReference>
<evidence type="ECO:0000313" key="11">
    <source>
        <dbReference type="EMBL" id="MBA9054303.1"/>
    </source>
</evidence>
<dbReference type="Proteomes" id="UP000577386">
    <property type="component" value="Unassembled WGS sequence"/>
</dbReference>
<comment type="subcellular location">
    <subcellularLocation>
        <location evidence="1">Cell membrane</location>
        <topology evidence="1">Multi-pass membrane protein</topology>
    </subcellularLocation>
</comment>
<dbReference type="PANTHER" id="PTHR33908:SF11">
    <property type="entry name" value="MEMBRANE PROTEIN"/>
    <property type="match status" value="1"/>
</dbReference>
<name>A0A7W3NPF1_STRMR</name>
<evidence type="ECO:0000256" key="2">
    <source>
        <dbReference type="ARBA" id="ARBA00022475"/>
    </source>
</evidence>
<keyword evidence="3" id="KW-0328">Glycosyltransferase</keyword>
<feature type="transmembrane region" description="Helical" evidence="9">
    <location>
        <begin position="292"/>
        <end position="309"/>
    </location>
</feature>
<dbReference type="EMBL" id="JACJIJ010000002">
    <property type="protein sequence ID" value="MBA9054303.1"/>
    <property type="molecule type" value="Genomic_DNA"/>
</dbReference>
<keyword evidence="12" id="KW-1185">Reference proteome</keyword>
<dbReference type="GO" id="GO:0016763">
    <property type="term" value="F:pentosyltransferase activity"/>
    <property type="evidence" value="ECO:0007669"/>
    <property type="project" value="TreeGrafter"/>
</dbReference>
<dbReference type="RefSeq" id="WP_182775977.1">
    <property type="nucleotide sequence ID" value="NZ_BAAAHW010000012.1"/>
</dbReference>
<feature type="transmembrane region" description="Helical" evidence="9">
    <location>
        <begin position="315"/>
        <end position="339"/>
    </location>
</feature>
<feature type="transmembrane region" description="Helical" evidence="9">
    <location>
        <begin position="127"/>
        <end position="146"/>
    </location>
</feature>
<feature type="transmembrane region" description="Helical" evidence="9">
    <location>
        <begin position="346"/>
        <end position="366"/>
    </location>
</feature>
<keyword evidence="4" id="KW-0808">Transferase</keyword>
<gene>
    <name evidence="11" type="ORF">HDA42_003481</name>
</gene>
<evidence type="ECO:0000256" key="3">
    <source>
        <dbReference type="ARBA" id="ARBA00022676"/>
    </source>
</evidence>
<protein>
    <recommendedName>
        <fullName evidence="10">Glycosyltransferase RgtA/B/C/D-like domain-containing protein</fullName>
    </recommendedName>
</protein>
<evidence type="ECO:0000256" key="4">
    <source>
        <dbReference type="ARBA" id="ARBA00022679"/>
    </source>
</evidence>
<evidence type="ECO:0000313" key="12">
    <source>
        <dbReference type="Proteomes" id="UP000577386"/>
    </source>
</evidence>
<feature type="domain" description="Glycosyltransferase RgtA/B/C/D-like" evidence="10">
    <location>
        <begin position="74"/>
        <end position="234"/>
    </location>
</feature>
<feature type="transmembrane region" description="Helical" evidence="9">
    <location>
        <begin position="259"/>
        <end position="280"/>
    </location>
</feature>
<keyword evidence="7 9" id="KW-0472">Membrane</keyword>
<organism evidence="11 12">
    <name type="scientific">Streptomyces murinus</name>
    <dbReference type="NCBI Taxonomy" id="33900"/>
    <lineage>
        <taxon>Bacteria</taxon>
        <taxon>Bacillati</taxon>
        <taxon>Actinomycetota</taxon>
        <taxon>Actinomycetes</taxon>
        <taxon>Kitasatosporales</taxon>
        <taxon>Streptomycetaceae</taxon>
        <taxon>Streptomyces</taxon>
    </lineage>
</organism>
<dbReference type="Pfam" id="PF13231">
    <property type="entry name" value="PMT_2"/>
    <property type="match status" value="1"/>
</dbReference>
<dbReference type="GO" id="GO:0009103">
    <property type="term" value="P:lipopolysaccharide biosynthetic process"/>
    <property type="evidence" value="ECO:0007669"/>
    <property type="project" value="UniProtKB-ARBA"/>
</dbReference>
<dbReference type="AlphaFoldDB" id="A0A7W3NPF1"/>
<reference evidence="11 12" key="1">
    <citation type="submission" date="2020-08" db="EMBL/GenBank/DDBJ databases">
        <title>Sequencing the genomes of 1000 actinobacteria strains.</title>
        <authorList>
            <person name="Klenk H.-P."/>
        </authorList>
    </citation>
    <scope>NUCLEOTIDE SEQUENCE [LARGE SCALE GENOMIC DNA]</scope>
    <source>
        <strain evidence="11 12">DSM 41827</strain>
    </source>
</reference>
<evidence type="ECO:0000256" key="9">
    <source>
        <dbReference type="SAM" id="Phobius"/>
    </source>
</evidence>